<evidence type="ECO:0000256" key="2">
    <source>
        <dbReference type="SAM" id="SignalP"/>
    </source>
</evidence>
<evidence type="ECO:0000256" key="1">
    <source>
        <dbReference type="ARBA" id="ARBA00010556"/>
    </source>
</evidence>
<protein>
    <submittedName>
        <fullName evidence="5">Alpha-2-macroglobulin family protein</fullName>
    </submittedName>
</protein>
<dbReference type="PANTHER" id="PTHR40094:SF1">
    <property type="entry name" value="UBIQUITIN DOMAIN-CONTAINING PROTEIN"/>
    <property type="match status" value="1"/>
</dbReference>
<organism evidence="5 6">
    <name type="scientific">Candidatus Methylobacter oryzae</name>
    <dbReference type="NCBI Taxonomy" id="2497749"/>
    <lineage>
        <taxon>Bacteria</taxon>
        <taxon>Pseudomonadati</taxon>
        <taxon>Pseudomonadota</taxon>
        <taxon>Gammaproteobacteria</taxon>
        <taxon>Methylococcales</taxon>
        <taxon>Methylococcaceae</taxon>
        <taxon>Methylobacter</taxon>
    </lineage>
</organism>
<dbReference type="InterPro" id="IPR011625">
    <property type="entry name" value="A2M_N_BRD"/>
</dbReference>
<dbReference type="SMART" id="SM01419">
    <property type="entry name" value="Thiol-ester_cl"/>
    <property type="match status" value="1"/>
</dbReference>
<evidence type="ECO:0000313" key="6">
    <source>
        <dbReference type="Proteomes" id="UP000733744"/>
    </source>
</evidence>
<reference evidence="5 6" key="1">
    <citation type="journal article" date="2019" name="Antonie Van Leeuwenhoek">
        <title>Description of 'Ca. Methylobacter oryzae' KRF1, a novel species from the environmentally important Methylobacter clade 2.</title>
        <authorList>
            <person name="Khatri K."/>
            <person name="Mohite J.A."/>
            <person name="Pandit P.S."/>
            <person name="Bahulikar R."/>
            <person name="Rahalkar M.C."/>
        </authorList>
    </citation>
    <scope>NUCLEOTIDE SEQUENCE [LARGE SCALE GENOMIC DNA]</scope>
    <source>
        <strain evidence="5 6">KRF1</strain>
    </source>
</reference>
<feature type="chain" id="PRO_5045267227" evidence="2">
    <location>
        <begin position="25"/>
        <end position="1516"/>
    </location>
</feature>
<dbReference type="Gene3D" id="2.20.130.20">
    <property type="match status" value="1"/>
</dbReference>
<comment type="caution">
    <text evidence="5">The sequence shown here is derived from an EMBL/GenBank/DDBJ whole genome shotgun (WGS) entry which is preliminary data.</text>
</comment>
<proteinExistence type="inferred from homology"/>
<dbReference type="InterPro" id="IPR001599">
    <property type="entry name" value="Macroglobln_a2"/>
</dbReference>
<evidence type="ECO:0000259" key="3">
    <source>
        <dbReference type="SMART" id="SM01359"/>
    </source>
</evidence>
<keyword evidence="6" id="KW-1185">Reference proteome</keyword>
<accession>A0ABY3CE64</accession>
<comment type="similarity">
    <text evidence="1">Belongs to the protease inhibitor I39 (alpha-2-macroglobulin) family. Bacterial alpha-2-macroglobulin subfamily.</text>
</comment>
<dbReference type="InterPro" id="IPR008930">
    <property type="entry name" value="Terpenoid_cyclase/PrenylTrfase"/>
</dbReference>
<dbReference type="SUPFAM" id="SSF48239">
    <property type="entry name" value="Terpenoid cyclases/Protein prenyltransferases"/>
    <property type="match status" value="1"/>
</dbReference>
<dbReference type="InterPro" id="IPR047565">
    <property type="entry name" value="Alpha-macroglob_thiol-ester_cl"/>
</dbReference>
<dbReference type="PANTHER" id="PTHR40094">
    <property type="entry name" value="ALPHA-2-MACROGLOBULIN HOMOLOG"/>
    <property type="match status" value="1"/>
</dbReference>
<dbReference type="RefSeq" id="WP_127030172.1">
    <property type="nucleotide sequence ID" value="NZ_RYFG02000021.1"/>
</dbReference>
<dbReference type="InterPro" id="IPR051802">
    <property type="entry name" value="YfhM-like"/>
</dbReference>
<dbReference type="Pfam" id="PF07703">
    <property type="entry name" value="A2M_BRD"/>
    <property type="match status" value="1"/>
</dbReference>
<dbReference type="Gene3D" id="1.50.10.20">
    <property type="match status" value="1"/>
</dbReference>
<name>A0ABY3CE64_9GAMM</name>
<dbReference type="InterPro" id="IPR002890">
    <property type="entry name" value="MG2"/>
</dbReference>
<dbReference type="Gene3D" id="2.60.40.1930">
    <property type="match status" value="1"/>
</dbReference>
<dbReference type="SMART" id="SM01359">
    <property type="entry name" value="A2M_N_2"/>
    <property type="match status" value="1"/>
</dbReference>
<gene>
    <name evidence="5" type="ORF">EKO24_004200</name>
</gene>
<dbReference type="Pfam" id="PF00207">
    <property type="entry name" value="A2M"/>
    <property type="match status" value="1"/>
</dbReference>
<evidence type="ECO:0000313" key="5">
    <source>
        <dbReference type="EMBL" id="TRX01284.1"/>
    </source>
</evidence>
<dbReference type="SMART" id="SM01360">
    <property type="entry name" value="A2M"/>
    <property type="match status" value="1"/>
</dbReference>
<feature type="signal peptide" evidence="2">
    <location>
        <begin position="1"/>
        <end position="24"/>
    </location>
</feature>
<dbReference type="Proteomes" id="UP000733744">
    <property type="component" value="Unassembled WGS sequence"/>
</dbReference>
<dbReference type="Pfam" id="PF01835">
    <property type="entry name" value="MG2"/>
    <property type="match status" value="1"/>
</dbReference>
<evidence type="ECO:0000259" key="4">
    <source>
        <dbReference type="SMART" id="SM01360"/>
    </source>
</evidence>
<sequence length="1516" mass="166116">MNNPLLFRCVLISLLLGMAAVVSAEPNESVPASNYPDSQAGGKFFLLADSSFGSAEEARVRLEATERSNLQGYGGVDVRVYRIGKPLEFLKKQKNLHRIQPEANYKGEGLANTLGYLWDNWYRKSRRAMQRVFSYQVRKTVTAEEPGLKMGQAISQPTKFERHPEFDPIPGLPLVSEFRYPVADAKTIQPPADVALSGSSSNFIAPSEGNVYIPLGKLEPGLYLAEAFAGQFRATTMVFVSDTIAVTKISSKELLVWTADKNTGAAVADTELLWTDGVGVLSSGKTDDNGLLRLSHASSERSYVLGEDKNGGVFVSENFYYDSEIYNSKMYAFTDRPLYRPGDAVDIKIVGRHFKSARESELPKAGPIELTVVDAAGASLQTLKMDFDPLHGADTQFLLPQNAVAGGYEIRFTYDKQQYSSAFRVAEYVKPHFEISLNLDKSDYRTGEPVEGQLLLLYPDGKPVRGAHVDISLRAQQLSMVDSELQYLGQFPVKLETMNLVTDDHGAARMVLPAAEKPSRYLLTIFASDGAAFRVKNTREILIERGAMQYQLSAPQRFSAFGTPVTFSYSGQSADAANKPVRYEWVRLEDQSRGAGELADAGGQFTVQFDKSGTYNLNLKNQAGLIVAGASHTVSGPDMKAAAGSIEMIMDKPEYQVGDTAVALLTFPEPVQDALLTLERDNVHSTALLSKGGDWMKITRLNDTQYQLAIPVQADFSPNITVSALYTLHGDYSFQNAGIKVAVPTIAVEIKTDKEVYKPGDTVTVNLQTRFAGQPVSAQLAVSVVDEMIYALQPEIAPAIDHFFYHPRRNNVRTAASLSFISYDVAIPHSQTAAQGNRNDRNVKLLERPRREDVDTAAWKPDLTTDKNGKAQFTFVMPDSLTRWRITARAINAEGNVGQRKAYLRSDKELYLKWSGPTRFRAGDHPALGLLAFNQQQQNVTADWSVDLEGQSRSQKVELHPGINYLALPADVAFTPGELETSLEVAGKEQDSLGVTLNSSAANWQDLHTVSLGIGQRSTALSLPNDATDINLRINGSVSALFYSALDDLLDYPYGCVEQTASRLLPLSLAYPQLQEAAPGVRERLQLTMKYSRLRLVQMAGPNAAFTWWGETSGVDAFLTGYAYYADWYASRALGLSMPQDHWQRVLDVYASEAQHTPLLQRALVIDFAERMQLPVETLLQGLMEDLAKAGDGDPAINVTDGISVVMAAPESPLGLAAARVITAKLAQAKGVKQPEVFSAGLQPAQALLDGSNLVFAEAANLYRQPLDVVRSRGLFARLSPEQATLERALALTWLHDAAAKAESGDVYQLLGDWTARSTPAGGERWQWRGKTPPTALELAEDPIQPLHANVNFTSAAAPVAGSAPVQISRRLQQLVPGTESLHFQGQDIADAKVSSDALYLDEIVLKSPADKPLRYGLIEVPIPPGADVERTTWGIQLTPAGSQQAAPLEKAQNETGQLLYAVPVDNLSGELHIRHLLRFSQKGRFNLPAVRYRHMYDPAKTALETPVVYGALRVE</sequence>
<feature type="domain" description="Alpha-2-macroglobulin bait region" evidence="3">
    <location>
        <begin position="646"/>
        <end position="792"/>
    </location>
</feature>
<feature type="domain" description="Alpha-2-macroglobulin" evidence="4">
    <location>
        <begin position="856"/>
        <end position="946"/>
    </location>
</feature>
<keyword evidence="2" id="KW-0732">Signal</keyword>
<dbReference type="EMBL" id="RYFG02000021">
    <property type="protein sequence ID" value="TRX01284.1"/>
    <property type="molecule type" value="Genomic_DNA"/>
</dbReference>